<organism evidence="7 8">
    <name type="scientific">Cohnella phaseoli</name>
    <dbReference type="NCBI Taxonomy" id="456490"/>
    <lineage>
        <taxon>Bacteria</taxon>
        <taxon>Bacillati</taxon>
        <taxon>Bacillota</taxon>
        <taxon>Bacilli</taxon>
        <taxon>Bacillales</taxon>
        <taxon>Paenibacillaceae</taxon>
        <taxon>Cohnella</taxon>
    </lineage>
</organism>
<evidence type="ECO:0000256" key="5">
    <source>
        <dbReference type="SAM" id="MobiDB-lite"/>
    </source>
</evidence>
<protein>
    <submittedName>
        <fullName evidence="7">Iron complex transport system substrate-binding protein</fullName>
    </submittedName>
</protein>
<dbReference type="InterPro" id="IPR051313">
    <property type="entry name" value="Bact_iron-sidero_bind"/>
</dbReference>
<dbReference type="AlphaFoldDB" id="A0A3D9IRG0"/>
<dbReference type="GO" id="GO:1901678">
    <property type="term" value="P:iron coordination entity transport"/>
    <property type="evidence" value="ECO:0007669"/>
    <property type="project" value="UniProtKB-ARBA"/>
</dbReference>
<comment type="similarity">
    <text evidence="2">Belongs to the bacterial solute-binding protein 8 family.</text>
</comment>
<dbReference type="RefSeq" id="WP_181917928.1">
    <property type="nucleotide sequence ID" value="NZ_QRDZ01000023.1"/>
</dbReference>
<dbReference type="Pfam" id="PF01497">
    <property type="entry name" value="Peripla_BP_2"/>
    <property type="match status" value="1"/>
</dbReference>
<dbReference type="EMBL" id="QRDZ01000023">
    <property type="protein sequence ID" value="RED64370.1"/>
    <property type="molecule type" value="Genomic_DNA"/>
</dbReference>
<dbReference type="Gene3D" id="3.40.50.1980">
    <property type="entry name" value="Nitrogenase molybdenum iron protein domain"/>
    <property type="match status" value="2"/>
</dbReference>
<dbReference type="PROSITE" id="PS50983">
    <property type="entry name" value="FE_B12_PBP"/>
    <property type="match status" value="1"/>
</dbReference>
<comment type="caution">
    <text evidence="7">The sequence shown here is derived from an EMBL/GenBank/DDBJ whole genome shotgun (WGS) entry which is preliminary data.</text>
</comment>
<reference evidence="7 8" key="1">
    <citation type="submission" date="2018-07" db="EMBL/GenBank/DDBJ databases">
        <title>Genomic Encyclopedia of Type Strains, Phase III (KMG-III): the genomes of soil and plant-associated and newly described type strains.</title>
        <authorList>
            <person name="Whitman W."/>
        </authorList>
    </citation>
    <scope>NUCLEOTIDE SEQUENCE [LARGE SCALE GENOMIC DNA]</scope>
    <source>
        <strain evidence="7 8">CECT 7287</strain>
    </source>
</reference>
<evidence type="ECO:0000313" key="7">
    <source>
        <dbReference type="EMBL" id="RED64370.1"/>
    </source>
</evidence>
<dbReference type="Proteomes" id="UP000256977">
    <property type="component" value="Unassembled WGS sequence"/>
</dbReference>
<accession>A0A3D9IRG0</accession>
<evidence type="ECO:0000256" key="3">
    <source>
        <dbReference type="ARBA" id="ARBA00022448"/>
    </source>
</evidence>
<keyword evidence="8" id="KW-1185">Reference proteome</keyword>
<keyword evidence="3" id="KW-0813">Transport</keyword>
<sequence>MPSQPNFVRIRSLGAFVLVALLLVTSVIGCSQTPSASSSETASPSSSPSSSSSAAESALSAPETRVFTDGLGREVEIPVHPQRVVVSEFSSQALTVGVKPIGLGPNDLKNAFTQAQLTDIDDVGDPPNAEKILDLKPDLIIFSQYMPEIYPDAMAQIEKIAPVVYIAFEDPIYDVLTTVADALGKTDEAAEWIKGYEAERDQVREEVQEALGEQTVSIFRIQKGRLRIYLSTNFGGYALRSALGAKAPEAVQEEIAKAKWANAVEISLEKLPEYAGDKMLVIVAGEGDDQDEYQAIKDTALWKSLPAVKNGDVYFLDTLKYYNSDNVTVRETMKEMAALLTGKAP</sequence>
<evidence type="ECO:0000259" key="6">
    <source>
        <dbReference type="PROSITE" id="PS50983"/>
    </source>
</evidence>
<evidence type="ECO:0000256" key="2">
    <source>
        <dbReference type="ARBA" id="ARBA00008814"/>
    </source>
</evidence>
<proteinExistence type="inferred from homology"/>
<gene>
    <name evidence="7" type="ORF">DFP98_12342</name>
</gene>
<dbReference type="InterPro" id="IPR002491">
    <property type="entry name" value="ABC_transptr_periplasmic_BD"/>
</dbReference>
<evidence type="ECO:0000256" key="4">
    <source>
        <dbReference type="ARBA" id="ARBA00022729"/>
    </source>
</evidence>
<dbReference type="SUPFAM" id="SSF53807">
    <property type="entry name" value="Helical backbone' metal receptor"/>
    <property type="match status" value="1"/>
</dbReference>
<evidence type="ECO:0000256" key="1">
    <source>
        <dbReference type="ARBA" id="ARBA00004196"/>
    </source>
</evidence>
<name>A0A3D9IRG0_9BACL</name>
<keyword evidence="4" id="KW-0732">Signal</keyword>
<comment type="subcellular location">
    <subcellularLocation>
        <location evidence="1">Cell envelope</location>
    </subcellularLocation>
</comment>
<feature type="region of interest" description="Disordered" evidence="5">
    <location>
        <begin position="33"/>
        <end position="62"/>
    </location>
</feature>
<feature type="domain" description="Fe/B12 periplasmic-binding" evidence="6">
    <location>
        <begin position="83"/>
        <end position="344"/>
    </location>
</feature>
<dbReference type="GO" id="GO:0030288">
    <property type="term" value="C:outer membrane-bounded periplasmic space"/>
    <property type="evidence" value="ECO:0007669"/>
    <property type="project" value="TreeGrafter"/>
</dbReference>
<dbReference type="PANTHER" id="PTHR30532:SF26">
    <property type="entry name" value="IRON(3+)-HYDROXAMATE-BINDING PROTEIN FHUD"/>
    <property type="match status" value="1"/>
</dbReference>
<dbReference type="PANTHER" id="PTHR30532">
    <property type="entry name" value="IRON III DICITRATE-BINDING PERIPLASMIC PROTEIN"/>
    <property type="match status" value="1"/>
</dbReference>
<evidence type="ECO:0000313" key="8">
    <source>
        <dbReference type="Proteomes" id="UP000256977"/>
    </source>
</evidence>